<dbReference type="AlphaFoldDB" id="A0AAV7KPP5"/>
<reference evidence="2" key="1">
    <citation type="journal article" date="2022" name="bioRxiv">
        <title>Sequencing and chromosome-scale assembly of the giantPleurodeles waltlgenome.</title>
        <authorList>
            <person name="Brown T."/>
            <person name="Elewa A."/>
            <person name="Iarovenko S."/>
            <person name="Subramanian E."/>
            <person name="Araus A.J."/>
            <person name="Petzold A."/>
            <person name="Susuki M."/>
            <person name="Suzuki K.-i.T."/>
            <person name="Hayashi T."/>
            <person name="Toyoda A."/>
            <person name="Oliveira C."/>
            <person name="Osipova E."/>
            <person name="Leigh N.D."/>
            <person name="Simon A."/>
            <person name="Yun M.H."/>
        </authorList>
    </citation>
    <scope>NUCLEOTIDE SEQUENCE</scope>
    <source>
        <strain evidence="2">20211129_DDA</strain>
        <tissue evidence="2">Liver</tissue>
    </source>
</reference>
<feature type="region of interest" description="Disordered" evidence="1">
    <location>
        <begin position="74"/>
        <end position="100"/>
    </location>
</feature>
<evidence type="ECO:0000313" key="3">
    <source>
        <dbReference type="Proteomes" id="UP001066276"/>
    </source>
</evidence>
<organism evidence="2 3">
    <name type="scientific">Pleurodeles waltl</name>
    <name type="common">Iberian ribbed newt</name>
    <dbReference type="NCBI Taxonomy" id="8319"/>
    <lineage>
        <taxon>Eukaryota</taxon>
        <taxon>Metazoa</taxon>
        <taxon>Chordata</taxon>
        <taxon>Craniata</taxon>
        <taxon>Vertebrata</taxon>
        <taxon>Euteleostomi</taxon>
        <taxon>Amphibia</taxon>
        <taxon>Batrachia</taxon>
        <taxon>Caudata</taxon>
        <taxon>Salamandroidea</taxon>
        <taxon>Salamandridae</taxon>
        <taxon>Pleurodelinae</taxon>
        <taxon>Pleurodeles</taxon>
    </lineage>
</organism>
<name>A0AAV7KPP5_PLEWA</name>
<comment type="caution">
    <text evidence="2">The sequence shown here is derived from an EMBL/GenBank/DDBJ whole genome shotgun (WGS) entry which is preliminary data.</text>
</comment>
<protein>
    <submittedName>
        <fullName evidence="2">Uncharacterized protein</fullName>
    </submittedName>
</protein>
<proteinExistence type="predicted"/>
<accession>A0AAV7KPP5</accession>
<dbReference type="EMBL" id="JANPWB010000016">
    <property type="protein sequence ID" value="KAJ1080527.1"/>
    <property type="molecule type" value="Genomic_DNA"/>
</dbReference>
<evidence type="ECO:0000256" key="1">
    <source>
        <dbReference type="SAM" id="MobiDB-lite"/>
    </source>
</evidence>
<sequence length="100" mass="10784">MQAAKRKQPVGRQNRPLLNFQRNTAFQCSSLFPLTEMFVPTRRGIGDSSSVPLLVVLSGGLCPGANMWHTQRSKDYAAASTSQQGIKKGAGGGDKAYIDD</sequence>
<evidence type="ECO:0000313" key="2">
    <source>
        <dbReference type="EMBL" id="KAJ1080527.1"/>
    </source>
</evidence>
<dbReference type="Proteomes" id="UP001066276">
    <property type="component" value="Chromosome 12"/>
</dbReference>
<keyword evidence="3" id="KW-1185">Reference proteome</keyword>
<gene>
    <name evidence="2" type="ORF">NDU88_000726</name>
</gene>